<evidence type="ECO:0000313" key="2">
    <source>
        <dbReference type="Proteomes" id="UP000887116"/>
    </source>
</evidence>
<protein>
    <submittedName>
        <fullName evidence="1">Uncharacterized protein</fullName>
    </submittedName>
</protein>
<accession>A0A8X6LTB0</accession>
<name>A0A8X6LTB0_TRICU</name>
<keyword evidence="2" id="KW-1185">Reference proteome</keyword>
<sequence>MSFDIIMTLALSQQPTHNGNFLNSQTQKGYDPDIPGYDRYEMRVDHTKSAYTLLVHDARLDDEAEFQCQVGPGKNEKPIRSVARLTVLGK</sequence>
<dbReference type="InterPro" id="IPR013783">
    <property type="entry name" value="Ig-like_fold"/>
</dbReference>
<dbReference type="Gene3D" id="2.60.40.10">
    <property type="entry name" value="Immunoglobulins"/>
    <property type="match status" value="1"/>
</dbReference>
<dbReference type="Proteomes" id="UP000887116">
    <property type="component" value="Unassembled WGS sequence"/>
</dbReference>
<proteinExistence type="predicted"/>
<gene>
    <name evidence="1" type="ORF">TNCT_604651</name>
</gene>
<reference evidence="1" key="1">
    <citation type="submission" date="2020-07" db="EMBL/GenBank/DDBJ databases">
        <title>Multicomponent nature underlies the extraordinary mechanical properties of spider dragline silk.</title>
        <authorList>
            <person name="Kono N."/>
            <person name="Nakamura H."/>
            <person name="Mori M."/>
            <person name="Yoshida Y."/>
            <person name="Ohtoshi R."/>
            <person name="Malay A.D."/>
            <person name="Moran D.A.P."/>
            <person name="Tomita M."/>
            <person name="Numata K."/>
            <person name="Arakawa K."/>
        </authorList>
    </citation>
    <scope>NUCLEOTIDE SEQUENCE</scope>
</reference>
<dbReference type="SUPFAM" id="SSF48726">
    <property type="entry name" value="Immunoglobulin"/>
    <property type="match status" value="1"/>
</dbReference>
<dbReference type="InterPro" id="IPR036179">
    <property type="entry name" value="Ig-like_dom_sf"/>
</dbReference>
<organism evidence="1 2">
    <name type="scientific">Trichonephila clavata</name>
    <name type="common">Joro spider</name>
    <name type="synonym">Nephila clavata</name>
    <dbReference type="NCBI Taxonomy" id="2740835"/>
    <lineage>
        <taxon>Eukaryota</taxon>
        <taxon>Metazoa</taxon>
        <taxon>Ecdysozoa</taxon>
        <taxon>Arthropoda</taxon>
        <taxon>Chelicerata</taxon>
        <taxon>Arachnida</taxon>
        <taxon>Araneae</taxon>
        <taxon>Araneomorphae</taxon>
        <taxon>Entelegynae</taxon>
        <taxon>Araneoidea</taxon>
        <taxon>Nephilidae</taxon>
        <taxon>Trichonephila</taxon>
    </lineage>
</organism>
<evidence type="ECO:0000313" key="1">
    <source>
        <dbReference type="EMBL" id="GFR22181.1"/>
    </source>
</evidence>
<comment type="caution">
    <text evidence="1">The sequence shown here is derived from an EMBL/GenBank/DDBJ whole genome shotgun (WGS) entry which is preliminary data.</text>
</comment>
<dbReference type="OrthoDB" id="10028801at2759"/>
<dbReference type="AlphaFoldDB" id="A0A8X6LTB0"/>
<dbReference type="EMBL" id="BMAO01028123">
    <property type="protein sequence ID" value="GFR22181.1"/>
    <property type="molecule type" value="Genomic_DNA"/>
</dbReference>